<comment type="caution">
    <text evidence="3">The sequence shown here is derived from an EMBL/GenBank/DDBJ whole genome shotgun (WGS) entry which is preliminary data.</text>
</comment>
<dbReference type="SMART" id="SM00671">
    <property type="entry name" value="SEL1"/>
    <property type="match status" value="12"/>
</dbReference>
<dbReference type="SUPFAM" id="SSF81901">
    <property type="entry name" value="HCP-like"/>
    <property type="match status" value="3"/>
</dbReference>
<evidence type="ECO:0000313" key="4">
    <source>
        <dbReference type="Proteomes" id="UP001470230"/>
    </source>
</evidence>
<gene>
    <name evidence="3" type="ORF">M9Y10_000509</name>
</gene>
<dbReference type="InterPro" id="IPR006597">
    <property type="entry name" value="Sel1-like"/>
</dbReference>
<dbReference type="SUPFAM" id="SSF56112">
    <property type="entry name" value="Protein kinase-like (PK-like)"/>
    <property type="match status" value="1"/>
</dbReference>
<dbReference type="InterPro" id="IPR050767">
    <property type="entry name" value="Sel1_AlgK"/>
</dbReference>
<sequence>MFEDILSIQKLLAKDTLTFPNKHFTKIIKEYNFHQISEKFDLYNNQEIYNNLEKSSLIIIDFYSDANSYGGSQYFFVSFKKTILFIQKNNLSSLQSLFSYNKNIPICFLSNSKSIFSQEVQIQNEELEYHLYFDQELQNFNQELCFRGKGSDYLMKTWRTIRSCICGYLIKQSYLKLNTKRSENFSIDNKTYFNSTIHNDDYIILRQIDNGSIFAVYLIYHIEREELYALKKPNIYDDEIAKLTKREYENYSKIAHPYLPKFYGRVEKLDYLVIEFIYGQSLHNYHNNLDYNDRLTIIFMLMTSLHFLHKNNLIYRDLKPGNIMINANKEAILVDFDRMISFGSTQKEIQNFTNCFTSFSAPEVNKGNFSYECDVYSLGKIILYLLKKEIEFEQDSRIQQICKKCTKEEPNERPSISKLIFEFYLFYHSKIRIKNYFDLFEEHFINDYDTVMINNLKKLNQTQDISEIDFITGCVYYEGKYIQQDVNKAIYYLSQAAKKNHSEANYILGNIYYSNELVERDIDKAIHNYSQAAIMNNSKAQYWLGYIYYKCQYVKLDINKFMKYFTLSAGQNNLEAQMMLFHLYFKGIYVKRDMQKAIHYLTLSANQNFLDSLYKLGVIYGTGKLIEKDIKKAIYYYNLAAKQNHQESLYNLGIIYYNGEDVQIDVDRAIYYFTQSSDQNHLPSQEALGLIYSNELNRKYDFDKAFYYYSLAAKQNSKEAQYFLGTIYMLGKDVPRDDEKAIYYLTLAADQQVTNAEINLYILYISETSPFYDANKAMHYLKQSAYKNNSYAQYEISKYYLKGEFVEKNVSKSIFFLTQAAKNREIEAIFALGFLYHEGKYVKRDINKAIHYYKDASSLNHLKAKNNLGVIYQYGFGDEIEKNIGKAIEYYNEIIKKSKDKVAIYNMACLMLYEEPYKNSINKSIELFKESYMLGFNSLYMLSIALIKKNGYDINEFKDDFNQNEIDLYNEVCESLDFFNINSPICFDFIFDLQNKDLYLYDHLDGYQRNFIPDAEQLRDEALERVYNKNKINSVFFEGFGISLDD</sequence>
<reference evidence="3 4" key="1">
    <citation type="submission" date="2024-04" db="EMBL/GenBank/DDBJ databases">
        <title>Tritrichomonas musculus Genome.</title>
        <authorList>
            <person name="Alves-Ferreira E."/>
            <person name="Grigg M."/>
            <person name="Lorenzi H."/>
            <person name="Galac M."/>
        </authorList>
    </citation>
    <scope>NUCLEOTIDE SEQUENCE [LARGE SCALE GENOMIC DNA]</scope>
    <source>
        <strain evidence="3 4">EAF2021</strain>
    </source>
</reference>
<dbReference type="EMBL" id="JAPFFF010000001">
    <property type="protein sequence ID" value="KAK8898231.1"/>
    <property type="molecule type" value="Genomic_DNA"/>
</dbReference>
<dbReference type="Proteomes" id="UP001470230">
    <property type="component" value="Unassembled WGS sequence"/>
</dbReference>
<dbReference type="SMART" id="SM00220">
    <property type="entry name" value="S_TKc"/>
    <property type="match status" value="1"/>
</dbReference>
<evidence type="ECO:0000259" key="2">
    <source>
        <dbReference type="PROSITE" id="PS50011"/>
    </source>
</evidence>
<dbReference type="Pfam" id="PF00069">
    <property type="entry name" value="Pkinase"/>
    <property type="match status" value="1"/>
</dbReference>
<dbReference type="InterPro" id="IPR000719">
    <property type="entry name" value="Prot_kinase_dom"/>
</dbReference>
<evidence type="ECO:0000256" key="1">
    <source>
        <dbReference type="ARBA" id="ARBA00038101"/>
    </source>
</evidence>
<dbReference type="InterPro" id="IPR008271">
    <property type="entry name" value="Ser/Thr_kinase_AS"/>
</dbReference>
<protein>
    <recommendedName>
        <fullName evidence="2">Protein kinase domain-containing protein</fullName>
    </recommendedName>
</protein>
<dbReference type="Gene3D" id="1.25.40.10">
    <property type="entry name" value="Tetratricopeptide repeat domain"/>
    <property type="match status" value="3"/>
</dbReference>
<dbReference type="InterPro" id="IPR011009">
    <property type="entry name" value="Kinase-like_dom_sf"/>
</dbReference>
<dbReference type="PANTHER" id="PTHR11102:SF160">
    <property type="entry name" value="ERAD-ASSOCIATED E3 UBIQUITIN-PROTEIN LIGASE COMPONENT HRD3"/>
    <property type="match status" value="1"/>
</dbReference>
<proteinExistence type="inferred from homology"/>
<name>A0ABR2L5F7_9EUKA</name>
<dbReference type="InterPro" id="IPR011990">
    <property type="entry name" value="TPR-like_helical_dom_sf"/>
</dbReference>
<dbReference type="CDD" id="cd00180">
    <property type="entry name" value="PKc"/>
    <property type="match status" value="1"/>
</dbReference>
<dbReference type="PROSITE" id="PS00108">
    <property type="entry name" value="PROTEIN_KINASE_ST"/>
    <property type="match status" value="1"/>
</dbReference>
<dbReference type="PANTHER" id="PTHR11102">
    <property type="entry name" value="SEL-1-LIKE PROTEIN"/>
    <property type="match status" value="1"/>
</dbReference>
<evidence type="ECO:0000313" key="3">
    <source>
        <dbReference type="EMBL" id="KAK8898231.1"/>
    </source>
</evidence>
<keyword evidence="4" id="KW-1185">Reference proteome</keyword>
<comment type="similarity">
    <text evidence="1">Belongs to the sel-1 family.</text>
</comment>
<accession>A0ABR2L5F7</accession>
<dbReference type="Pfam" id="PF08238">
    <property type="entry name" value="Sel1"/>
    <property type="match status" value="13"/>
</dbReference>
<organism evidence="3 4">
    <name type="scientific">Tritrichomonas musculus</name>
    <dbReference type="NCBI Taxonomy" id="1915356"/>
    <lineage>
        <taxon>Eukaryota</taxon>
        <taxon>Metamonada</taxon>
        <taxon>Parabasalia</taxon>
        <taxon>Tritrichomonadida</taxon>
        <taxon>Tritrichomonadidae</taxon>
        <taxon>Tritrichomonas</taxon>
    </lineage>
</organism>
<feature type="domain" description="Protein kinase" evidence="2">
    <location>
        <begin position="202"/>
        <end position="427"/>
    </location>
</feature>
<dbReference type="PROSITE" id="PS50011">
    <property type="entry name" value="PROTEIN_KINASE_DOM"/>
    <property type="match status" value="1"/>
</dbReference>
<dbReference type="Gene3D" id="1.10.510.10">
    <property type="entry name" value="Transferase(Phosphotransferase) domain 1"/>
    <property type="match status" value="1"/>
</dbReference>